<keyword evidence="10" id="KW-0670">Pyruvate</keyword>
<evidence type="ECO:0000256" key="7">
    <source>
        <dbReference type="SAM" id="MobiDB-lite"/>
    </source>
</evidence>
<dbReference type="InterPro" id="IPR001078">
    <property type="entry name" value="2-oxoacid_DH_actylTfrase"/>
</dbReference>
<evidence type="ECO:0000313" key="11">
    <source>
        <dbReference type="Proteomes" id="UP001479436"/>
    </source>
</evidence>
<dbReference type="SUPFAM" id="SSF47005">
    <property type="entry name" value="Peripheral subunit-binding domain of 2-oxo acid dehydrogenase complex"/>
    <property type="match status" value="1"/>
</dbReference>
<feature type="domain" description="Lipoyl-binding" evidence="8">
    <location>
        <begin position="75"/>
        <end position="151"/>
    </location>
</feature>
<evidence type="ECO:0000259" key="9">
    <source>
        <dbReference type="PROSITE" id="PS51826"/>
    </source>
</evidence>
<comment type="catalytic activity">
    <reaction evidence="6">
        <text>N(6)-[(R)-dihydrolipoyl]-L-lysyl-[protein] + acetyl-CoA = N(6)-[(R)-S(8)-acetyldihydrolipoyl]-L-lysyl-[protein] + CoA</text>
        <dbReference type="Rhea" id="RHEA:17017"/>
        <dbReference type="Rhea" id="RHEA-COMP:10475"/>
        <dbReference type="Rhea" id="RHEA-COMP:10478"/>
        <dbReference type="ChEBI" id="CHEBI:57287"/>
        <dbReference type="ChEBI" id="CHEBI:57288"/>
        <dbReference type="ChEBI" id="CHEBI:83100"/>
        <dbReference type="ChEBI" id="CHEBI:83111"/>
        <dbReference type="EC" id="2.3.1.12"/>
    </reaction>
</comment>
<dbReference type="Gene3D" id="2.40.50.100">
    <property type="match status" value="1"/>
</dbReference>
<dbReference type="SUPFAM" id="SSF52777">
    <property type="entry name" value="CoA-dependent acyltransferases"/>
    <property type="match status" value="1"/>
</dbReference>
<gene>
    <name evidence="10" type="primary">LAT1_2</name>
    <name evidence="10" type="ORF">K7432_003837</name>
</gene>
<proteinExistence type="inferred from homology"/>
<evidence type="ECO:0000259" key="8">
    <source>
        <dbReference type="PROSITE" id="PS50968"/>
    </source>
</evidence>
<dbReference type="EMBL" id="JASJQH010006998">
    <property type="protein sequence ID" value="KAK9720915.1"/>
    <property type="molecule type" value="Genomic_DNA"/>
</dbReference>
<comment type="caution">
    <text evidence="10">The sequence shown here is derived from an EMBL/GenBank/DDBJ whole genome shotgun (WGS) entry which is preliminary data.</text>
</comment>
<dbReference type="PANTHER" id="PTHR23151">
    <property type="entry name" value="DIHYDROLIPOAMIDE ACETYL/SUCCINYL-TRANSFERASE-RELATED"/>
    <property type="match status" value="1"/>
</dbReference>
<keyword evidence="4" id="KW-0809">Transit peptide</keyword>
<feature type="region of interest" description="Disordered" evidence="7">
    <location>
        <begin position="174"/>
        <end position="208"/>
    </location>
</feature>
<dbReference type="EC" id="2.3.1.12" evidence="6"/>
<dbReference type="Pfam" id="PF02817">
    <property type="entry name" value="E3_binding"/>
    <property type="match status" value="1"/>
</dbReference>
<dbReference type="SUPFAM" id="SSF51230">
    <property type="entry name" value="Single hybrid motif"/>
    <property type="match status" value="1"/>
</dbReference>
<dbReference type="NCBIfam" id="TIGR01349">
    <property type="entry name" value="PDHac_trf_mito"/>
    <property type="match status" value="1"/>
</dbReference>
<dbReference type="InterPro" id="IPR004167">
    <property type="entry name" value="PSBD"/>
</dbReference>
<name>A0ABR2W5S8_9FUNG</name>
<comment type="subcellular location">
    <subcellularLocation>
        <location evidence="6">Mitochondrion</location>
    </subcellularLocation>
</comment>
<dbReference type="Pfam" id="PF00364">
    <property type="entry name" value="Biotin_lipoyl"/>
    <property type="match status" value="1"/>
</dbReference>
<evidence type="ECO:0000256" key="1">
    <source>
        <dbReference type="ARBA" id="ARBA00007317"/>
    </source>
</evidence>
<evidence type="ECO:0000256" key="3">
    <source>
        <dbReference type="ARBA" id="ARBA00022823"/>
    </source>
</evidence>
<organism evidence="10 11">
    <name type="scientific">Basidiobolus ranarum</name>
    <dbReference type="NCBI Taxonomy" id="34480"/>
    <lineage>
        <taxon>Eukaryota</taxon>
        <taxon>Fungi</taxon>
        <taxon>Fungi incertae sedis</taxon>
        <taxon>Zoopagomycota</taxon>
        <taxon>Entomophthoromycotina</taxon>
        <taxon>Basidiobolomycetes</taxon>
        <taxon>Basidiobolales</taxon>
        <taxon>Basidiobolaceae</taxon>
        <taxon>Basidiobolus</taxon>
    </lineage>
</organism>
<accession>A0ABR2W5S8</accession>
<dbReference type="InterPro" id="IPR006257">
    <property type="entry name" value="LAT1"/>
</dbReference>
<dbReference type="Proteomes" id="UP001479436">
    <property type="component" value="Unassembled WGS sequence"/>
</dbReference>
<dbReference type="CDD" id="cd06849">
    <property type="entry name" value="lipoyl_domain"/>
    <property type="match status" value="1"/>
</dbReference>
<keyword evidence="3 6" id="KW-0450">Lipoyl</keyword>
<dbReference type="PANTHER" id="PTHR23151:SF90">
    <property type="entry name" value="DIHYDROLIPOYLLYSINE-RESIDUE ACETYLTRANSFERASE COMPONENT OF PYRUVATE DEHYDROGENASE COMPLEX, MITOCHONDRIAL-RELATED"/>
    <property type="match status" value="1"/>
</dbReference>
<comment type="function">
    <text evidence="6">The pyruvate dehydrogenase complex catalyzes the overall conversion of pyruvate to acetyl-CoA and CO(2).</text>
</comment>
<comment type="similarity">
    <text evidence="1 6">Belongs to the 2-oxoacid dehydrogenase family.</text>
</comment>
<reference evidence="10 11" key="1">
    <citation type="submission" date="2023-04" db="EMBL/GenBank/DDBJ databases">
        <title>Genome of Basidiobolus ranarum AG-B5.</title>
        <authorList>
            <person name="Stajich J.E."/>
            <person name="Carter-House D."/>
            <person name="Gryganskyi A."/>
        </authorList>
    </citation>
    <scope>NUCLEOTIDE SEQUENCE [LARGE SCALE GENOMIC DNA]</scope>
    <source>
        <strain evidence="10 11">AG-B5</strain>
    </source>
</reference>
<evidence type="ECO:0000256" key="6">
    <source>
        <dbReference type="RuleBase" id="RU361137"/>
    </source>
</evidence>
<dbReference type="PROSITE" id="PS51826">
    <property type="entry name" value="PSBD"/>
    <property type="match status" value="1"/>
</dbReference>
<feature type="compositionally biased region" description="Basic and acidic residues" evidence="7">
    <location>
        <begin position="181"/>
        <end position="190"/>
    </location>
</feature>
<dbReference type="InterPro" id="IPR011053">
    <property type="entry name" value="Single_hybrid_motif"/>
</dbReference>
<dbReference type="InterPro" id="IPR036625">
    <property type="entry name" value="E3-bd_dom_sf"/>
</dbReference>
<keyword evidence="5 6" id="KW-0012">Acyltransferase</keyword>
<dbReference type="Pfam" id="PF00198">
    <property type="entry name" value="2-oxoacid_dh"/>
    <property type="match status" value="1"/>
</dbReference>
<evidence type="ECO:0000256" key="4">
    <source>
        <dbReference type="ARBA" id="ARBA00022946"/>
    </source>
</evidence>
<feature type="domain" description="Peripheral subunit-binding (PSBD)" evidence="9">
    <location>
        <begin position="211"/>
        <end position="248"/>
    </location>
</feature>
<dbReference type="PROSITE" id="PS50968">
    <property type="entry name" value="BIOTINYL_LIPOYL"/>
    <property type="match status" value="1"/>
</dbReference>
<protein>
    <recommendedName>
        <fullName evidence="6">Acetyltransferase component of pyruvate dehydrogenase complex</fullName>
        <ecNumber evidence="6">2.3.1.12</ecNumber>
    </recommendedName>
</protein>
<dbReference type="InterPro" id="IPR003016">
    <property type="entry name" value="2-oxoA_DH_lipoyl-BS"/>
</dbReference>
<evidence type="ECO:0000256" key="5">
    <source>
        <dbReference type="ARBA" id="ARBA00023315"/>
    </source>
</evidence>
<keyword evidence="11" id="KW-1185">Reference proteome</keyword>
<evidence type="ECO:0000313" key="10">
    <source>
        <dbReference type="EMBL" id="KAK9720915.1"/>
    </source>
</evidence>
<dbReference type="InterPro" id="IPR023213">
    <property type="entry name" value="CAT-like_dom_sf"/>
</dbReference>
<feature type="compositionally biased region" description="Low complexity" evidence="7">
    <location>
        <begin position="191"/>
        <end position="206"/>
    </location>
</feature>
<dbReference type="InterPro" id="IPR045257">
    <property type="entry name" value="E2/Pdx1"/>
</dbReference>
<dbReference type="PROSITE" id="PS00189">
    <property type="entry name" value="LIPOYL"/>
    <property type="match status" value="1"/>
</dbReference>
<evidence type="ECO:0000256" key="2">
    <source>
        <dbReference type="ARBA" id="ARBA00022679"/>
    </source>
</evidence>
<dbReference type="Gene3D" id="3.30.559.10">
    <property type="entry name" value="Chloramphenicol acetyltransferase-like domain"/>
    <property type="match status" value="1"/>
</dbReference>
<sequence length="493" mass="52880">MSAIKRVPVLLRACPRSGLNVARAVPAIHATRAVIKSARHLSTATQTVHLLRSAVPSSIRSVLVRAYSSDALPAHTKINMPALSPTMTSGNIGTWRKQIGDEIVPGDVLVEIETDKAQMDFECQDEGFLAKIFIDSGAKDVSINTPIAIMVENKEDVEKFKDYVLEECSAAAAAPAPVAESKPEEPKAQEKPAPSSTSAPTTSAPSGDRIFASPLAKKLAKEGGIELSQVKGTGPNGRIVKADIEGFVPSPVVQAATPEVSSGNYTDIPVSNMRKVIAARLTESKQTIPHYYLSNEVNMDKVLKLREVLNKQANDQYKLSVNDFVVKASACALKDIPEVNSAWYGDFIRQFKAADISIATATPSGLITPIVQNADARGLASISKTVKELVNKARNNELKPQEYQGGSFTISNLGMFGINSFTAIINPPQSCILAVGATQKKIIPDSSKESGFAVGNVMNVTLSCDHRVVDGAVGAQWLKAFKEYLENPLKMLL</sequence>
<dbReference type="GO" id="GO:0004742">
    <property type="term" value="F:dihydrolipoyllysine-residue acetyltransferase activity"/>
    <property type="evidence" value="ECO:0007669"/>
    <property type="project" value="UniProtKB-EC"/>
</dbReference>
<dbReference type="InterPro" id="IPR000089">
    <property type="entry name" value="Biotin_lipoyl"/>
</dbReference>
<dbReference type="Gene3D" id="4.10.320.10">
    <property type="entry name" value="E3-binding domain"/>
    <property type="match status" value="1"/>
</dbReference>
<keyword evidence="2 6" id="KW-0808">Transferase</keyword>
<comment type="cofactor">
    <cofactor evidence="6">
        <name>(R)-lipoate</name>
        <dbReference type="ChEBI" id="CHEBI:83088"/>
    </cofactor>
    <text evidence="6">Binds 1 lipoyl cofactor covalently.</text>
</comment>